<accession>A0A3B0JSW9</accession>
<comment type="similarity">
    <text evidence="1">Belongs to the CBP3 family.</text>
</comment>
<dbReference type="STRING" id="7266.A0A3B0JSW9"/>
<dbReference type="Proteomes" id="UP000268350">
    <property type="component" value="Unassembled WGS sequence"/>
</dbReference>
<dbReference type="OrthoDB" id="4007at2759"/>
<dbReference type="InterPro" id="IPR021150">
    <property type="entry name" value="Ubiq_cyt_c_chap"/>
</dbReference>
<dbReference type="Pfam" id="PF03981">
    <property type="entry name" value="Ubiq_cyt_C_chap"/>
    <property type="match status" value="1"/>
</dbReference>
<proteinExistence type="inferred from homology"/>
<evidence type="ECO:0000313" key="4">
    <source>
        <dbReference type="Proteomes" id="UP000268350"/>
    </source>
</evidence>
<dbReference type="PANTHER" id="PTHR12184">
    <property type="entry name" value="UBIQUINOL-CYTOCHROME C REDUCTASE COMPLEX ASSEMBLY FACTOR 1 FAMILY MEMBER"/>
    <property type="match status" value="1"/>
</dbReference>
<feature type="domain" description="Ubiquinol-cytochrome c chaperone" evidence="2">
    <location>
        <begin position="152"/>
        <end position="292"/>
    </location>
</feature>
<evidence type="ECO:0000256" key="1">
    <source>
        <dbReference type="ARBA" id="ARBA00006407"/>
    </source>
</evidence>
<dbReference type="PANTHER" id="PTHR12184:SF1">
    <property type="entry name" value="UBIQUINOL-CYTOCHROME-C REDUCTASE COMPLEX ASSEMBLY FACTOR 1"/>
    <property type="match status" value="1"/>
</dbReference>
<dbReference type="GO" id="GO:0005739">
    <property type="term" value="C:mitochondrion"/>
    <property type="evidence" value="ECO:0007669"/>
    <property type="project" value="TreeGrafter"/>
</dbReference>
<protein>
    <submittedName>
        <fullName evidence="3">Blast:UDP-glucose 6-dehydrogenase</fullName>
    </submittedName>
</protein>
<evidence type="ECO:0000259" key="2">
    <source>
        <dbReference type="Pfam" id="PF03981"/>
    </source>
</evidence>
<name>A0A3B0JSW9_DROGU</name>
<reference evidence="4" key="1">
    <citation type="submission" date="2018-01" db="EMBL/GenBank/DDBJ databases">
        <authorList>
            <person name="Alioto T."/>
            <person name="Alioto T."/>
        </authorList>
    </citation>
    <scope>NUCLEOTIDE SEQUENCE [LARGE SCALE GENOMIC DNA]</scope>
</reference>
<dbReference type="InterPro" id="IPR007129">
    <property type="entry name" value="Ubiqinol_cyt_c_chaperone_CPB3"/>
</dbReference>
<dbReference type="EMBL" id="OUUW01000009">
    <property type="protein sequence ID" value="SPP85185.1"/>
    <property type="molecule type" value="Genomic_DNA"/>
</dbReference>
<dbReference type="GO" id="GO:0034551">
    <property type="term" value="P:mitochondrial respiratory chain complex III assembly"/>
    <property type="evidence" value="ECO:0007669"/>
    <property type="project" value="TreeGrafter"/>
</dbReference>
<evidence type="ECO:0000313" key="3">
    <source>
        <dbReference type="EMBL" id="SPP85185.1"/>
    </source>
</evidence>
<keyword evidence="4" id="KW-1185">Reference proteome</keyword>
<gene>
    <name evidence="3" type="ORF">DGUA_6G015079</name>
</gene>
<sequence length="304" mass="34554">MRTTVWWLIARQLAAPFEQLSCGCCGVPFIFLYKRICFNKFKIILTMQCTRAVARLATGISRIHLVAQQTAALSLVYAQPCRLCSSARVVDSAGDKAKPATTPETPADDGILKRVLNKVGFTPNTKARLKVTSHLLYESVADKINYVAFFRDFSLPNTFNSWFLVTELHVWLLLMRSMAEGSETGEDGRFLRNCIVEAMWGDVNTRAKKLGAHNPSRTRQQIETLSEQFQAALIAYDEGIMSDDRVLAGALWRRFFEMNCDDYAHIERLVKYVRQQAVMLDSLPRDQFITKPKVAWLDLDKCKV</sequence>
<organism evidence="3 4">
    <name type="scientific">Drosophila guanche</name>
    <name type="common">Fruit fly</name>
    <dbReference type="NCBI Taxonomy" id="7266"/>
    <lineage>
        <taxon>Eukaryota</taxon>
        <taxon>Metazoa</taxon>
        <taxon>Ecdysozoa</taxon>
        <taxon>Arthropoda</taxon>
        <taxon>Hexapoda</taxon>
        <taxon>Insecta</taxon>
        <taxon>Pterygota</taxon>
        <taxon>Neoptera</taxon>
        <taxon>Endopterygota</taxon>
        <taxon>Diptera</taxon>
        <taxon>Brachycera</taxon>
        <taxon>Muscomorpha</taxon>
        <taxon>Ephydroidea</taxon>
        <taxon>Drosophilidae</taxon>
        <taxon>Drosophila</taxon>
        <taxon>Sophophora</taxon>
    </lineage>
</organism>
<dbReference type="AlphaFoldDB" id="A0A3B0JSW9"/>